<evidence type="ECO:0000313" key="10">
    <source>
        <dbReference type="Proteomes" id="UP000250003"/>
    </source>
</evidence>
<gene>
    <name evidence="9" type="ORF">DQQ01_06290</name>
</gene>
<dbReference type="InterPro" id="IPR035906">
    <property type="entry name" value="MetI-like_sf"/>
</dbReference>
<reference evidence="10" key="1">
    <citation type="submission" date="2018-06" db="EMBL/GenBank/DDBJ databases">
        <title>Description of Blautia argi sp. nov., a new anaerobic isolated from dog feces.</title>
        <authorList>
            <person name="Chang Y.-H."/>
            <person name="Paek J."/>
            <person name="Shin Y."/>
        </authorList>
    </citation>
    <scope>NUCLEOTIDE SEQUENCE [LARGE SCALE GENOMIC DNA]</scope>
    <source>
        <strain evidence="10">KCTC 15426</strain>
    </source>
</reference>
<dbReference type="OrthoDB" id="9797852at2"/>
<accession>A0A2Z4U9X3</accession>
<keyword evidence="4 7" id="KW-0812">Transmembrane</keyword>
<keyword evidence="3" id="KW-1003">Cell membrane</keyword>
<keyword evidence="10" id="KW-1185">Reference proteome</keyword>
<dbReference type="AlphaFoldDB" id="A0A2Z4U9X3"/>
<evidence type="ECO:0000256" key="1">
    <source>
        <dbReference type="ARBA" id="ARBA00004651"/>
    </source>
</evidence>
<dbReference type="GO" id="GO:0055085">
    <property type="term" value="P:transmembrane transport"/>
    <property type="evidence" value="ECO:0007669"/>
    <property type="project" value="InterPro"/>
</dbReference>
<evidence type="ECO:0000259" key="8">
    <source>
        <dbReference type="PROSITE" id="PS50928"/>
    </source>
</evidence>
<dbReference type="PROSITE" id="PS50928">
    <property type="entry name" value="ABC_TM1"/>
    <property type="match status" value="1"/>
</dbReference>
<dbReference type="Pfam" id="PF12911">
    <property type="entry name" value="OppC_N"/>
    <property type="match status" value="1"/>
</dbReference>
<keyword evidence="6 7" id="KW-0472">Membrane</keyword>
<evidence type="ECO:0000256" key="5">
    <source>
        <dbReference type="ARBA" id="ARBA00022989"/>
    </source>
</evidence>
<sequence length="332" mass="36155">MFSKKAKKSAVREKKPAYDVSGHISADAFEIVGTDESSMESIVRPSISFGRDAFNRIKKSKVAVICMIFLGLLVIGAIFIPMFSPFNYSDQNVAYTHQPMFFKDPVSGAVHIFGTDELGRDIFVRMWCGARVSLTVAIVVALIDCLVGVVYGGISGYFGGIVDNIMMRIVEIISGIPYLIIVILLMTVLERGIGTIIVAYSLTGWTGMARLVRGQVVALNEQEFVIAAKSMGAKPSRIIGLHLVPNVLSVIIVNITLDIPNVIFTEAFLSMLGLGIAPPKASWGILANSGIAVFQSYPTELVIPALFICITMLSFNLLGDQLRDAFDPKLRR</sequence>
<dbReference type="GO" id="GO:0005886">
    <property type="term" value="C:plasma membrane"/>
    <property type="evidence" value="ECO:0007669"/>
    <property type="project" value="UniProtKB-SubCell"/>
</dbReference>
<evidence type="ECO:0000256" key="3">
    <source>
        <dbReference type="ARBA" id="ARBA00022475"/>
    </source>
</evidence>
<keyword evidence="2 7" id="KW-0813">Transport</keyword>
<evidence type="ECO:0000313" key="9">
    <source>
        <dbReference type="EMBL" id="AWY97820.1"/>
    </source>
</evidence>
<dbReference type="SUPFAM" id="SSF161098">
    <property type="entry name" value="MetI-like"/>
    <property type="match status" value="1"/>
</dbReference>
<proteinExistence type="inferred from homology"/>
<dbReference type="EMBL" id="CP030280">
    <property type="protein sequence ID" value="AWY97820.1"/>
    <property type="molecule type" value="Genomic_DNA"/>
</dbReference>
<dbReference type="PANTHER" id="PTHR43386">
    <property type="entry name" value="OLIGOPEPTIDE TRANSPORT SYSTEM PERMEASE PROTEIN APPC"/>
    <property type="match status" value="1"/>
</dbReference>
<dbReference type="InterPro" id="IPR000515">
    <property type="entry name" value="MetI-like"/>
</dbReference>
<dbReference type="RefSeq" id="WP_111919328.1">
    <property type="nucleotide sequence ID" value="NZ_CAUWHR010000001.1"/>
</dbReference>
<evidence type="ECO:0000256" key="6">
    <source>
        <dbReference type="ARBA" id="ARBA00023136"/>
    </source>
</evidence>
<evidence type="ECO:0000256" key="2">
    <source>
        <dbReference type="ARBA" id="ARBA00022448"/>
    </source>
</evidence>
<dbReference type="Pfam" id="PF00528">
    <property type="entry name" value="BPD_transp_1"/>
    <property type="match status" value="1"/>
</dbReference>
<dbReference type="Proteomes" id="UP000250003">
    <property type="component" value="Chromosome"/>
</dbReference>
<feature type="domain" description="ABC transmembrane type-1" evidence="8">
    <location>
        <begin position="130"/>
        <end position="319"/>
    </location>
</feature>
<dbReference type="InterPro" id="IPR050366">
    <property type="entry name" value="BP-dependent_transpt_permease"/>
</dbReference>
<evidence type="ECO:0000256" key="4">
    <source>
        <dbReference type="ARBA" id="ARBA00022692"/>
    </source>
</evidence>
<feature type="transmembrane region" description="Helical" evidence="7">
    <location>
        <begin position="62"/>
        <end position="83"/>
    </location>
</feature>
<feature type="transmembrane region" description="Helical" evidence="7">
    <location>
        <begin position="132"/>
        <end position="153"/>
    </location>
</feature>
<dbReference type="KEGG" id="blau:DQQ01_06290"/>
<dbReference type="PANTHER" id="PTHR43386:SF22">
    <property type="entry name" value="OLIGOPEPTIDE TRANSPORT SYSTEM PERMEASE PROTEIN OPPC"/>
    <property type="match status" value="1"/>
</dbReference>
<dbReference type="Gene3D" id="1.10.3720.10">
    <property type="entry name" value="MetI-like"/>
    <property type="match status" value="1"/>
</dbReference>
<dbReference type="InterPro" id="IPR025966">
    <property type="entry name" value="OppC_N"/>
</dbReference>
<feature type="transmembrane region" description="Helical" evidence="7">
    <location>
        <begin position="238"/>
        <end position="257"/>
    </location>
</feature>
<keyword evidence="5 7" id="KW-1133">Transmembrane helix</keyword>
<evidence type="ECO:0000256" key="7">
    <source>
        <dbReference type="RuleBase" id="RU363032"/>
    </source>
</evidence>
<protein>
    <submittedName>
        <fullName evidence="9">ABC transporter permease</fullName>
    </submittedName>
</protein>
<comment type="similarity">
    <text evidence="7">Belongs to the binding-protein-dependent transport system permease family.</text>
</comment>
<name>A0A2Z4U9X3_9FIRM</name>
<feature type="transmembrane region" description="Helical" evidence="7">
    <location>
        <begin position="301"/>
        <end position="319"/>
    </location>
</feature>
<comment type="subcellular location">
    <subcellularLocation>
        <location evidence="1 7">Cell membrane</location>
        <topology evidence="1 7">Multi-pass membrane protein</topology>
    </subcellularLocation>
</comment>
<organism evidence="9 10">
    <name type="scientific">Blautia argi</name>
    <dbReference type="NCBI Taxonomy" id="1912897"/>
    <lineage>
        <taxon>Bacteria</taxon>
        <taxon>Bacillati</taxon>
        <taxon>Bacillota</taxon>
        <taxon>Clostridia</taxon>
        <taxon>Lachnospirales</taxon>
        <taxon>Lachnospiraceae</taxon>
        <taxon>Blautia</taxon>
    </lineage>
</organism>
<dbReference type="CDD" id="cd06261">
    <property type="entry name" value="TM_PBP2"/>
    <property type="match status" value="1"/>
</dbReference>